<comment type="caution">
    <text evidence="1">The sequence shown here is derived from an EMBL/GenBank/DDBJ whole genome shotgun (WGS) entry which is preliminary data.</text>
</comment>
<evidence type="ECO:0000313" key="1">
    <source>
        <dbReference type="EMBL" id="PAL26025.1"/>
    </source>
</evidence>
<dbReference type="Proteomes" id="UP000216033">
    <property type="component" value="Unassembled WGS sequence"/>
</dbReference>
<organism evidence="1 2">
    <name type="scientific">Acetobacter syzygii</name>
    <dbReference type="NCBI Taxonomy" id="146476"/>
    <lineage>
        <taxon>Bacteria</taxon>
        <taxon>Pseudomonadati</taxon>
        <taxon>Pseudomonadota</taxon>
        <taxon>Alphaproteobacteria</taxon>
        <taxon>Acetobacterales</taxon>
        <taxon>Acetobacteraceae</taxon>
        <taxon>Acetobacter</taxon>
    </lineage>
</organism>
<name>A0A270BLZ7_9PROT</name>
<reference evidence="1 2" key="1">
    <citation type="submission" date="2017-04" db="EMBL/GenBank/DDBJ databases">
        <title>Kefir bacterial isolates.</title>
        <authorList>
            <person name="Kim Y."/>
            <person name="Blasche S."/>
            <person name="Patil K.R."/>
        </authorList>
    </citation>
    <scope>NUCLEOTIDE SEQUENCE [LARGE SCALE GENOMIC DNA]</scope>
    <source>
        <strain evidence="1 2">KR-2</strain>
    </source>
</reference>
<dbReference type="AlphaFoldDB" id="A0A270BLZ7"/>
<proteinExistence type="predicted"/>
<keyword evidence="2" id="KW-1185">Reference proteome</keyword>
<sequence>MPGPIEGYNSNLKEMYDAFASLNEYRKFIVHGIMIGRNLSGKPVCFFSFYTHVNGVPHASSLELSISEFDNIIERAHILSLKVSKVVPDIVTVLMNDSDYPSE</sequence>
<dbReference type="EMBL" id="NDFP01000006">
    <property type="protein sequence ID" value="PAL26025.1"/>
    <property type="molecule type" value="Genomic_DNA"/>
</dbReference>
<evidence type="ECO:0000313" key="2">
    <source>
        <dbReference type="Proteomes" id="UP000216033"/>
    </source>
</evidence>
<gene>
    <name evidence="1" type="ORF">B9K05_07945</name>
</gene>
<accession>A0A270BLZ7</accession>
<protein>
    <submittedName>
        <fullName evidence="1">Uncharacterized protein</fullName>
    </submittedName>
</protein>